<dbReference type="PANTHER" id="PTHR31302:SF31">
    <property type="entry name" value="PHOSPHODIESTERASE YAEI"/>
    <property type="match status" value="1"/>
</dbReference>
<dbReference type="OrthoDB" id="9780884at2"/>
<gene>
    <name evidence="4" type="ORF">AF331_11635</name>
</gene>
<keyword evidence="5" id="KW-1185">Reference proteome</keyword>
<dbReference type="PANTHER" id="PTHR31302">
    <property type="entry name" value="TRANSMEMBRANE PROTEIN WITH METALLOPHOSPHOESTERASE DOMAIN-RELATED"/>
    <property type="match status" value="1"/>
</dbReference>
<evidence type="ECO:0000259" key="3">
    <source>
        <dbReference type="Pfam" id="PF00149"/>
    </source>
</evidence>
<dbReference type="SUPFAM" id="SSF56300">
    <property type="entry name" value="Metallo-dependent phosphatases"/>
    <property type="match status" value="1"/>
</dbReference>
<dbReference type="InterPro" id="IPR004843">
    <property type="entry name" value="Calcineurin-like_PHP"/>
</dbReference>
<dbReference type="PATRIC" id="fig|189381.12.peg.2347"/>
<protein>
    <submittedName>
        <fullName evidence="4">Phosphoesterase</fullName>
    </submittedName>
</protein>
<keyword evidence="1" id="KW-0479">Metal-binding</keyword>
<keyword evidence="2" id="KW-0378">Hydrolase</keyword>
<dbReference type="InterPro" id="IPR029052">
    <property type="entry name" value="Metallo-depent_PP-like"/>
</dbReference>
<organism evidence="4 5">
    <name type="scientific">Rossellomorea marisflavi</name>
    <dbReference type="NCBI Taxonomy" id="189381"/>
    <lineage>
        <taxon>Bacteria</taxon>
        <taxon>Bacillati</taxon>
        <taxon>Bacillota</taxon>
        <taxon>Bacilli</taxon>
        <taxon>Bacillales</taxon>
        <taxon>Bacillaceae</taxon>
        <taxon>Rossellomorea</taxon>
    </lineage>
</organism>
<dbReference type="GO" id="GO:0009245">
    <property type="term" value="P:lipid A biosynthetic process"/>
    <property type="evidence" value="ECO:0007669"/>
    <property type="project" value="TreeGrafter"/>
</dbReference>
<dbReference type="Proteomes" id="UP000037405">
    <property type="component" value="Unassembled WGS sequence"/>
</dbReference>
<dbReference type="InterPro" id="IPR051158">
    <property type="entry name" value="Metallophosphoesterase_sf"/>
</dbReference>
<sequence length="267" mass="29171">MKKWVVLSGIVLVLGLFCYVQNNALVTTKLEIESSKIPEAFNGYRIVQLSDLHGKSFGSNQDRLIQRVKESKPDLIVFTGDLVDAKRYDPGPGLTLLKELSTLAPVYIISGNHEWWSGRWEELREEVGETGAVLLEDDAVTIKENGEEIGLLGVDDPAGGDVPAALQSVGKEKGFNILLSHRPELFSDYAASGMDLVLSGHAHGGQVRLPFIGGLVAPDQGMFPEYTEGLYKDGDTNMVVNRGLGNSIIPLRIFNRPEVVEITLLAK</sequence>
<evidence type="ECO:0000256" key="2">
    <source>
        <dbReference type="ARBA" id="ARBA00022801"/>
    </source>
</evidence>
<dbReference type="GO" id="GO:0046872">
    <property type="term" value="F:metal ion binding"/>
    <property type="evidence" value="ECO:0007669"/>
    <property type="project" value="UniProtKB-KW"/>
</dbReference>
<dbReference type="RefSeq" id="WP_053428275.1">
    <property type="nucleotide sequence ID" value="NZ_LGUE01000004.1"/>
</dbReference>
<dbReference type="EMBL" id="LGUE01000004">
    <property type="protein sequence ID" value="KON84677.1"/>
    <property type="molecule type" value="Genomic_DNA"/>
</dbReference>
<dbReference type="GO" id="GO:0016020">
    <property type="term" value="C:membrane"/>
    <property type="evidence" value="ECO:0007669"/>
    <property type="project" value="GOC"/>
</dbReference>
<evidence type="ECO:0000313" key="5">
    <source>
        <dbReference type="Proteomes" id="UP000037405"/>
    </source>
</evidence>
<feature type="domain" description="Calcineurin-like phosphoesterase" evidence="3">
    <location>
        <begin position="45"/>
        <end position="204"/>
    </location>
</feature>
<dbReference type="GO" id="GO:0008758">
    <property type="term" value="F:UDP-2,3-diacylglucosamine hydrolase activity"/>
    <property type="evidence" value="ECO:0007669"/>
    <property type="project" value="TreeGrafter"/>
</dbReference>
<comment type="caution">
    <text evidence="4">The sequence shown here is derived from an EMBL/GenBank/DDBJ whole genome shotgun (WGS) entry which is preliminary data.</text>
</comment>
<dbReference type="CDD" id="cd07385">
    <property type="entry name" value="MPP_YkuE_C"/>
    <property type="match status" value="1"/>
</dbReference>
<dbReference type="AlphaFoldDB" id="A0A0M0G567"/>
<name>A0A0M0G567_9BACI</name>
<dbReference type="Gene3D" id="3.60.21.10">
    <property type="match status" value="1"/>
</dbReference>
<accession>A0A0M0G567</accession>
<evidence type="ECO:0000256" key="1">
    <source>
        <dbReference type="ARBA" id="ARBA00022723"/>
    </source>
</evidence>
<proteinExistence type="predicted"/>
<reference evidence="5" key="1">
    <citation type="submission" date="2015-07" db="EMBL/GenBank/DDBJ databases">
        <title>Fjat-14235 jcm11544.</title>
        <authorList>
            <person name="Liu B."/>
            <person name="Wang J."/>
            <person name="Zhu Y."/>
            <person name="Liu G."/>
            <person name="Chen Q."/>
            <person name="Chen Z."/>
            <person name="Lan J."/>
            <person name="Che J."/>
            <person name="Ge C."/>
            <person name="Shi H."/>
            <person name="Pan Z."/>
            <person name="Liu X."/>
        </authorList>
    </citation>
    <scope>NUCLEOTIDE SEQUENCE [LARGE SCALE GENOMIC DNA]</scope>
    <source>
        <strain evidence="5">JCM 11544</strain>
    </source>
</reference>
<dbReference type="Pfam" id="PF00149">
    <property type="entry name" value="Metallophos"/>
    <property type="match status" value="1"/>
</dbReference>
<evidence type="ECO:0000313" key="4">
    <source>
        <dbReference type="EMBL" id="KON84677.1"/>
    </source>
</evidence>
<dbReference type="STRING" id="189381.GCA_900166615_01557"/>